<feature type="domain" description="BD-FAE-like" evidence="3">
    <location>
        <begin position="166"/>
        <end position="358"/>
    </location>
</feature>
<proteinExistence type="predicted"/>
<reference evidence="4" key="1">
    <citation type="submission" date="2021-02" db="EMBL/GenBank/DDBJ databases">
        <authorList>
            <person name="Nowell W R."/>
        </authorList>
    </citation>
    <scope>NUCLEOTIDE SEQUENCE</scope>
</reference>
<feature type="transmembrane region" description="Helical" evidence="2">
    <location>
        <begin position="81"/>
        <end position="103"/>
    </location>
</feature>
<dbReference type="PANTHER" id="PTHR48081">
    <property type="entry name" value="AB HYDROLASE SUPERFAMILY PROTEIN C4A8.06C"/>
    <property type="match status" value="1"/>
</dbReference>
<dbReference type="InterPro" id="IPR029058">
    <property type="entry name" value="AB_hydrolase_fold"/>
</dbReference>
<dbReference type="Pfam" id="PF20434">
    <property type="entry name" value="BD-FAE"/>
    <property type="match status" value="1"/>
</dbReference>
<keyword evidence="2" id="KW-1133">Transmembrane helix</keyword>
<name>A0A815W4E7_9BILA</name>
<dbReference type="SUPFAM" id="SSF53474">
    <property type="entry name" value="alpha/beta-Hydrolases"/>
    <property type="match status" value="1"/>
</dbReference>
<gene>
    <name evidence="4" type="ORF">CJN711_LOCUS29383</name>
</gene>
<comment type="caution">
    <text evidence="4">The sequence shown here is derived from an EMBL/GenBank/DDBJ whole genome shotgun (WGS) entry which is preliminary data.</text>
</comment>
<evidence type="ECO:0000313" key="5">
    <source>
        <dbReference type="Proteomes" id="UP000663855"/>
    </source>
</evidence>
<keyword evidence="2" id="KW-0472">Membrane</keyword>
<dbReference type="Gene3D" id="3.40.50.1820">
    <property type="entry name" value="alpha/beta hydrolase"/>
    <property type="match status" value="1"/>
</dbReference>
<evidence type="ECO:0000256" key="2">
    <source>
        <dbReference type="SAM" id="Phobius"/>
    </source>
</evidence>
<feature type="transmembrane region" description="Helical" evidence="2">
    <location>
        <begin position="48"/>
        <end position="75"/>
    </location>
</feature>
<dbReference type="Proteomes" id="UP000663855">
    <property type="component" value="Unassembled WGS sequence"/>
</dbReference>
<dbReference type="InterPro" id="IPR050300">
    <property type="entry name" value="GDXG_lipolytic_enzyme"/>
</dbReference>
<evidence type="ECO:0000259" key="3">
    <source>
        <dbReference type="Pfam" id="PF20434"/>
    </source>
</evidence>
<dbReference type="InterPro" id="IPR049492">
    <property type="entry name" value="BD-FAE-like_dom"/>
</dbReference>
<evidence type="ECO:0000256" key="1">
    <source>
        <dbReference type="ARBA" id="ARBA00022801"/>
    </source>
</evidence>
<dbReference type="AlphaFoldDB" id="A0A815W4E7"/>
<keyword evidence="2" id="KW-0812">Transmembrane</keyword>
<keyword evidence="1" id="KW-0378">Hydrolase</keyword>
<dbReference type="EMBL" id="CAJNOV010013952">
    <property type="protein sequence ID" value="CAF1536188.1"/>
    <property type="molecule type" value="Genomic_DNA"/>
</dbReference>
<accession>A0A815W4E7</accession>
<dbReference type="GO" id="GO:0016787">
    <property type="term" value="F:hydrolase activity"/>
    <property type="evidence" value="ECO:0007669"/>
    <property type="project" value="UniProtKB-KW"/>
</dbReference>
<organism evidence="4 5">
    <name type="scientific">Rotaria magnacalcarata</name>
    <dbReference type="NCBI Taxonomy" id="392030"/>
    <lineage>
        <taxon>Eukaryota</taxon>
        <taxon>Metazoa</taxon>
        <taxon>Spiralia</taxon>
        <taxon>Gnathifera</taxon>
        <taxon>Rotifera</taxon>
        <taxon>Eurotatoria</taxon>
        <taxon>Bdelloidea</taxon>
        <taxon>Philodinida</taxon>
        <taxon>Philodinidae</taxon>
        <taxon>Rotaria</taxon>
    </lineage>
</organism>
<feature type="transmembrane region" description="Helical" evidence="2">
    <location>
        <begin position="23"/>
        <end position="41"/>
    </location>
</feature>
<sequence>MNIRTTIIGFLGFCLLLLMYKTSFHLAGLTLFFLISLLLVFKAPTSELWILSIFASEYSILFAVPTNILLVINLYAVNCTLFETIIGLIALVLFLSPIIRAYFIGQTLADALEKAFSPIKKGSVTGDETINNQPFTIAKLFQSVPKVPYRTLTYVTYSDTTLTLDYYRSSVTGKRPCVIVIHGGAWAIGDSKKLPELNNHLARVGYHCAAINYRLAPKWHFPAPVEDTTAAVSYLRKNADELDIDLNNFVLLGRSAGGQIALLTAYTIRQLGIKGVVDFYGPADMIRGYATPTNPLVINSRKVLVQYLGGDYHQIPDKYAASSPIEFINPQTVPTLILHGSTDGLVLSAQSRRLSTKLHQNNVSHYLLELPWATHGFDYHLNSPSGQLSTFAIERFLFAVTNDH</sequence>
<evidence type="ECO:0000313" key="4">
    <source>
        <dbReference type="EMBL" id="CAF1536188.1"/>
    </source>
</evidence>
<protein>
    <recommendedName>
        <fullName evidence="3">BD-FAE-like domain-containing protein</fullName>
    </recommendedName>
</protein>